<dbReference type="Proteomes" id="UP001180754">
    <property type="component" value="Unassembled WGS sequence"/>
</dbReference>
<sequence>MSERDLNGGLCEDYRDDSDAQLDALLSAADAAVLDKLAQATDIDAGRAAVFARSVTAEEVPPSGEGDQCQLEWLLPFNDDSLLRWLAISGPGYLPQQLDKAISTIRTMTVVGRALLPESMHAY</sequence>
<gene>
    <name evidence="1" type="ORF">RND15_34450</name>
</gene>
<name>A0ABU2XQN5_9ACTN</name>
<dbReference type="RefSeq" id="WP_311728279.1">
    <property type="nucleotide sequence ID" value="NZ_JAVRFD010000021.1"/>
</dbReference>
<protein>
    <submittedName>
        <fullName evidence="1">Uncharacterized protein</fullName>
    </submittedName>
</protein>
<keyword evidence="2" id="KW-1185">Reference proteome</keyword>
<accession>A0ABU2XQN5</accession>
<evidence type="ECO:0000313" key="1">
    <source>
        <dbReference type="EMBL" id="MDT0547757.1"/>
    </source>
</evidence>
<evidence type="ECO:0000313" key="2">
    <source>
        <dbReference type="Proteomes" id="UP001180754"/>
    </source>
</evidence>
<comment type="caution">
    <text evidence="1">The sequence shown here is derived from an EMBL/GenBank/DDBJ whole genome shotgun (WGS) entry which is preliminary data.</text>
</comment>
<proteinExistence type="predicted"/>
<organism evidence="1 2">
    <name type="scientific">Streptomyces lonegramiae</name>
    <dbReference type="NCBI Taxonomy" id="3075524"/>
    <lineage>
        <taxon>Bacteria</taxon>
        <taxon>Bacillati</taxon>
        <taxon>Actinomycetota</taxon>
        <taxon>Actinomycetes</taxon>
        <taxon>Kitasatosporales</taxon>
        <taxon>Streptomycetaceae</taxon>
        <taxon>Streptomyces</taxon>
    </lineage>
</organism>
<dbReference type="EMBL" id="JAVRFD010000021">
    <property type="protein sequence ID" value="MDT0547757.1"/>
    <property type="molecule type" value="Genomic_DNA"/>
</dbReference>
<reference evidence="1" key="1">
    <citation type="submission" date="2024-05" db="EMBL/GenBank/DDBJ databases">
        <title>30 novel species of actinomycetes from the DSMZ collection.</title>
        <authorList>
            <person name="Nouioui I."/>
        </authorList>
    </citation>
    <scope>NUCLEOTIDE SEQUENCE</scope>
    <source>
        <strain evidence="1">DSM 41529</strain>
    </source>
</reference>